<dbReference type="EMBL" id="JACYWE010000001">
    <property type="protein sequence ID" value="MBD8504896.1"/>
    <property type="molecule type" value="Genomic_DNA"/>
</dbReference>
<dbReference type="AlphaFoldDB" id="A0A927J8Z7"/>
<dbReference type="InterPro" id="IPR029068">
    <property type="entry name" value="Glyas_Bleomycin-R_OHBP_Dase"/>
</dbReference>
<dbReference type="Proteomes" id="UP000642993">
    <property type="component" value="Unassembled WGS sequence"/>
</dbReference>
<name>A0A927J8Z7_9ACTN</name>
<protein>
    <submittedName>
        <fullName evidence="2">VOC family protein</fullName>
    </submittedName>
</protein>
<accession>A0A927J8Z7</accession>
<evidence type="ECO:0000313" key="3">
    <source>
        <dbReference type="Proteomes" id="UP000642993"/>
    </source>
</evidence>
<organism evidence="2 3">
    <name type="scientific">Lolliginicoccus lacisalsi</name>
    <dbReference type="NCBI Taxonomy" id="2742202"/>
    <lineage>
        <taxon>Bacteria</taxon>
        <taxon>Bacillati</taxon>
        <taxon>Actinomycetota</taxon>
        <taxon>Actinomycetes</taxon>
        <taxon>Mycobacteriales</taxon>
        <taxon>Hoyosellaceae</taxon>
        <taxon>Lolliginicoccus</taxon>
    </lineage>
</organism>
<sequence length="133" mass="14731">MPTDSLPGPAVSSVLFASRDPERLRVFYEKALGIAAQRTPDGGYWVLDLGGFYLMLDGREDIEEHNVDPSRFILNIEVKDARAVAASIDATGASWFAPLEERDGSWFGTFIDPDGNHAQIIEISEQMRDLMEG</sequence>
<reference evidence="2" key="1">
    <citation type="submission" date="2020-09" db="EMBL/GenBank/DDBJ databases">
        <title>Hoyosella lacisalsi sp. nov., a halotolerant actinobacterium isolated from soil of Lake Gudzhirganskoe.</title>
        <authorList>
            <person name="Yang Q."/>
            <person name="Guo P.Y."/>
            <person name="Liu S.W."/>
            <person name="Li F.N."/>
            <person name="Sun C.H."/>
        </authorList>
    </citation>
    <scope>NUCLEOTIDE SEQUENCE</scope>
    <source>
        <strain evidence="2">G463</strain>
    </source>
</reference>
<evidence type="ECO:0000259" key="1">
    <source>
        <dbReference type="PROSITE" id="PS51819"/>
    </source>
</evidence>
<comment type="caution">
    <text evidence="2">The sequence shown here is derived from an EMBL/GenBank/DDBJ whole genome shotgun (WGS) entry which is preliminary data.</text>
</comment>
<dbReference type="InterPro" id="IPR041581">
    <property type="entry name" value="Glyoxalase_6"/>
</dbReference>
<dbReference type="PROSITE" id="PS51819">
    <property type="entry name" value="VOC"/>
    <property type="match status" value="1"/>
</dbReference>
<proteinExistence type="predicted"/>
<feature type="domain" description="VOC" evidence="1">
    <location>
        <begin position="10"/>
        <end position="123"/>
    </location>
</feature>
<dbReference type="Pfam" id="PF18029">
    <property type="entry name" value="Glyoxalase_6"/>
    <property type="match status" value="1"/>
</dbReference>
<dbReference type="Gene3D" id="3.10.180.10">
    <property type="entry name" value="2,3-Dihydroxybiphenyl 1,2-Dioxygenase, domain 1"/>
    <property type="match status" value="1"/>
</dbReference>
<dbReference type="InterPro" id="IPR037523">
    <property type="entry name" value="VOC_core"/>
</dbReference>
<dbReference type="RefSeq" id="WP_192037398.1">
    <property type="nucleotide sequence ID" value="NZ_JACYWE010000001.1"/>
</dbReference>
<evidence type="ECO:0000313" key="2">
    <source>
        <dbReference type="EMBL" id="MBD8504896.1"/>
    </source>
</evidence>
<dbReference type="SUPFAM" id="SSF54593">
    <property type="entry name" value="Glyoxalase/Bleomycin resistance protein/Dihydroxybiphenyl dioxygenase"/>
    <property type="match status" value="1"/>
</dbReference>
<gene>
    <name evidence="2" type="ORF">HT102_00145</name>
</gene>
<keyword evidence="3" id="KW-1185">Reference proteome</keyword>